<dbReference type="AlphaFoldDB" id="Q8WRB5"/>
<protein>
    <submittedName>
        <fullName evidence="1">Tlr 4Fp protein</fullName>
    </submittedName>
</protein>
<dbReference type="EMBL" id="AF451863">
    <property type="protein sequence ID" value="AAL73464.1"/>
    <property type="molecule type" value="Genomic_DNA"/>
</dbReference>
<sequence>MSNLLQVKQDTYQLQNSLKGFNPTTLAANNGYAEFLIDINCFLTKQAIPMSSLGDIRIDIKFNADTATASIDNVQLTVSEVLVFYYEITDSQDKYFRGLKCIDNRYLQINHASYNWNNITANYSFKFNLTQDAVIPFMLFYIQNKSDNDSFTTTYQNLVPVIAFELLGKNNQSTMNNVVMTQTYNLFQIQKHFPQQFHIVNPSSNYYNNVYMLNFCLNPELAMKRNFVGGQEISDNDYQLKITVGQNISQAVIHVFLFNYQMTRIERKKVIFFDQ</sequence>
<accession>Q8WRB5</accession>
<evidence type="ECO:0000313" key="1">
    <source>
        <dbReference type="EMBL" id="AAL73464.1"/>
    </source>
</evidence>
<name>Q8WRB5_TETTH</name>
<organism evidence="1">
    <name type="scientific">Tetrahymena thermophila</name>
    <dbReference type="NCBI Taxonomy" id="5911"/>
    <lineage>
        <taxon>Eukaryota</taxon>
        <taxon>Sar</taxon>
        <taxon>Alveolata</taxon>
        <taxon>Ciliophora</taxon>
        <taxon>Intramacronucleata</taxon>
        <taxon>Oligohymenophorea</taxon>
        <taxon>Hymenostomatida</taxon>
        <taxon>Tetrahymenina</taxon>
        <taxon>Tetrahymenidae</taxon>
        <taxon>Tetrahymena</taxon>
    </lineage>
</organism>
<reference evidence="1" key="1">
    <citation type="journal article" date="2002" name="Nucleic Acids Res.">
        <title>A novel family of mobile genetic elements is limited to the germline genome in Tetrahymena thermophila.</title>
        <authorList>
            <person name="Wuitschick J.D."/>
            <person name="Gershan J.A."/>
            <person name="Lochowicz A.J."/>
            <person name="Li S."/>
            <person name="Karrer K.M."/>
        </authorList>
    </citation>
    <scope>NUCLEOTIDE SEQUENCE</scope>
</reference>
<proteinExistence type="predicted"/>